<evidence type="ECO:0008006" key="4">
    <source>
        <dbReference type="Google" id="ProtNLM"/>
    </source>
</evidence>
<feature type="transmembrane region" description="Helical" evidence="1">
    <location>
        <begin position="7"/>
        <end position="26"/>
    </location>
</feature>
<sequence length="78" mass="8311">MIIMNVIIIRSIVSLLAIGGGLFEAYQSFRYVRTLRQTPNSATASFAPLALFTSIVFALILIGGGIAVAFGDYSKLGL</sequence>
<accession>A0A0R2NPY8</accession>
<reference evidence="2 3" key="1">
    <citation type="journal article" date="2015" name="Genome Announc.">
        <title>Expanding the biotechnology potential of lactobacilli through comparative genomics of 213 strains and associated genera.</title>
        <authorList>
            <person name="Sun Z."/>
            <person name="Harris H.M."/>
            <person name="McCann A."/>
            <person name="Guo C."/>
            <person name="Argimon S."/>
            <person name="Zhang W."/>
            <person name="Yang X."/>
            <person name="Jeffery I.B."/>
            <person name="Cooney J.C."/>
            <person name="Kagawa T.F."/>
            <person name="Liu W."/>
            <person name="Song Y."/>
            <person name="Salvetti E."/>
            <person name="Wrobel A."/>
            <person name="Rasinkangas P."/>
            <person name="Parkhill J."/>
            <person name="Rea M.C."/>
            <person name="O'Sullivan O."/>
            <person name="Ritari J."/>
            <person name="Douillard F.P."/>
            <person name="Paul Ross R."/>
            <person name="Yang R."/>
            <person name="Briner A.E."/>
            <person name="Felis G.E."/>
            <person name="de Vos W.M."/>
            <person name="Barrangou R."/>
            <person name="Klaenhammer T.R."/>
            <person name="Caufield P.W."/>
            <person name="Cui Y."/>
            <person name="Zhang H."/>
            <person name="O'Toole P.W."/>
        </authorList>
    </citation>
    <scope>NUCLEOTIDE SEQUENCE [LARGE SCALE GENOMIC DNA]</scope>
    <source>
        <strain evidence="2 3">DSM 21115</strain>
    </source>
</reference>
<gene>
    <name evidence="2" type="ORF">DY78_GL002887</name>
</gene>
<dbReference type="AlphaFoldDB" id="A0A0R2NPY8"/>
<dbReference type="EMBL" id="AYGX02000069">
    <property type="protein sequence ID" value="KRO27782.1"/>
    <property type="molecule type" value="Genomic_DNA"/>
</dbReference>
<feature type="transmembrane region" description="Helical" evidence="1">
    <location>
        <begin position="46"/>
        <end position="70"/>
    </location>
</feature>
<proteinExistence type="predicted"/>
<keyword evidence="3" id="KW-1185">Reference proteome</keyword>
<keyword evidence="1" id="KW-1133">Transmembrane helix</keyword>
<dbReference type="Proteomes" id="UP000050920">
    <property type="component" value="Unassembled WGS sequence"/>
</dbReference>
<keyword evidence="1" id="KW-0812">Transmembrane</keyword>
<keyword evidence="1" id="KW-0472">Membrane</keyword>
<comment type="caution">
    <text evidence="2">The sequence shown here is derived from an EMBL/GenBank/DDBJ whole genome shotgun (WGS) entry which is preliminary data.</text>
</comment>
<evidence type="ECO:0000313" key="2">
    <source>
        <dbReference type="EMBL" id="KRO27782.1"/>
    </source>
</evidence>
<evidence type="ECO:0000313" key="3">
    <source>
        <dbReference type="Proteomes" id="UP000050920"/>
    </source>
</evidence>
<name>A0A0R2NPY8_9LACO</name>
<organism evidence="2 3">
    <name type="scientific">Lactiplantibacillus fabifermentans DSM 21115</name>
    <dbReference type="NCBI Taxonomy" id="1413187"/>
    <lineage>
        <taxon>Bacteria</taxon>
        <taxon>Bacillati</taxon>
        <taxon>Bacillota</taxon>
        <taxon>Bacilli</taxon>
        <taxon>Lactobacillales</taxon>
        <taxon>Lactobacillaceae</taxon>
        <taxon>Lactiplantibacillus</taxon>
    </lineage>
</organism>
<evidence type="ECO:0000256" key="1">
    <source>
        <dbReference type="SAM" id="Phobius"/>
    </source>
</evidence>
<protein>
    <recommendedName>
        <fullName evidence="4">Integral membrane protein</fullName>
    </recommendedName>
</protein>